<reference evidence="2" key="1">
    <citation type="submission" date="2020-05" db="EMBL/GenBank/DDBJ databases">
        <authorList>
            <person name="Chiriac C."/>
            <person name="Salcher M."/>
            <person name="Ghai R."/>
            <person name="Kavagutti S V."/>
        </authorList>
    </citation>
    <scope>NUCLEOTIDE SEQUENCE</scope>
</reference>
<accession>A0A6J6BAJ7</accession>
<dbReference type="SUPFAM" id="SSF47819">
    <property type="entry name" value="HRDC-like"/>
    <property type="match status" value="1"/>
</dbReference>
<evidence type="ECO:0000259" key="1">
    <source>
        <dbReference type="PROSITE" id="PS50967"/>
    </source>
</evidence>
<dbReference type="InterPro" id="IPR044876">
    <property type="entry name" value="HRDC_dom_sf"/>
</dbReference>
<name>A0A6J6BAJ7_9ZZZZ</name>
<dbReference type="PROSITE" id="PS50967">
    <property type="entry name" value="HRDC"/>
    <property type="match status" value="1"/>
</dbReference>
<dbReference type="InterPro" id="IPR002562">
    <property type="entry name" value="3'-5'_exonuclease_dom"/>
</dbReference>
<dbReference type="InterPro" id="IPR036397">
    <property type="entry name" value="RNaseH_sf"/>
</dbReference>
<proteinExistence type="predicted"/>
<dbReference type="EMBL" id="CAEZSB010000073">
    <property type="protein sequence ID" value="CAB4535657.1"/>
    <property type="molecule type" value="Genomic_DNA"/>
</dbReference>
<dbReference type="CDD" id="cd06142">
    <property type="entry name" value="RNaseD_exo"/>
    <property type="match status" value="1"/>
</dbReference>
<gene>
    <name evidence="2" type="ORF">UFOPK1395_00766</name>
</gene>
<dbReference type="SMART" id="SM00474">
    <property type="entry name" value="35EXOc"/>
    <property type="match status" value="1"/>
</dbReference>
<evidence type="ECO:0000313" key="2">
    <source>
        <dbReference type="EMBL" id="CAB4535657.1"/>
    </source>
</evidence>
<sequence length="436" mass="48300">MTEELVVVPLLQPAEGTPPVIDTESSFKEALAQLAQGYGPFAVDAERASGFRYSARAYLLQIKRNQGGLHLIDPIPFGPGHDLFIQLNNLLNTDEVILHASTQDLPCLRELGIHPVRLFDTELAGRIAGLPRVGLGPLLETLMGVSLAKEHSAADWSARPLPQEWLTYAALDVELLVELRDRMNQILEKSNKLPWALEEFASILKAPPAPPRIDPWRRTSGMHKIKRRDQLAIIKELWIARDRLASLNDIAPGKLLNDSAIVELAIAAPSNKKEFEKTLRPLGLRARWLENLPLWLSSITSAIALPEEQWPAMRTNADTLPPIKLWRDKFPEKYAPLSHARAAIELIAQENEIPVENLITPEHVRRVCWKPPTGATENLSVTAVELALTELGARQWQIALVAAALAAALLEKEPVPVPELLSPEAVEVTETTPEEG</sequence>
<dbReference type="Gene3D" id="3.30.420.10">
    <property type="entry name" value="Ribonuclease H-like superfamily/Ribonuclease H"/>
    <property type="match status" value="1"/>
</dbReference>
<dbReference type="InterPro" id="IPR051086">
    <property type="entry name" value="RNase_D-like"/>
</dbReference>
<dbReference type="GO" id="GO:0006139">
    <property type="term" value="P:nucleobase-containing compound metabolic process"/>
    <property type="evidence" value="ECO:0007669"/>
    <property type="project" value="InterPro"/>
</dbReference>
<dbReference type="SUPFAM" id="SSF53098">
    <property type="entry name" value="Ribonuclease H-like"/>
    <property type="match status" value="1"/>
</dbReference>
<protein>
    <submittedName>
        <fullName evidence="2">Unannotated protein</fullName>
    </submittedName>
</protein>
<dbReference type="AlphaFoldDB" id="A0A6J6BAJ7"/>
<dbReference type="PANTHER" id="PTHR47649">
    <property type="entry name" value="RIBONUCLEASE D"/>
    <property type="match status" value="1"/>
</dbReference>
<dbReference type="Gene3D" id="1.10.150.80">
    <property type="entry name" value="HRDC domain"/>
    <property type="match status" value="2"/>
</dbReference>
<feature type="domain" description="HRDC" evidence="1">
    <location>
        <begin position="227"/>
        <end position="309"/>
    </location>
</feature>
<dbReference type="Pfam" id="PF00570">
    <property type="entry name" value="HRDC"/>
    <property type="match status" value="1"/>
</dbReference>
<organism evidence="2">
    <name type="scientific">freshwater metagenome</name>
    <dbReference type="NCBI Taxonomy" id="449393"/>
    <lineage>
        <taxon>unclassified sequences</taxon>
        <taxon>metagenomes</taxon>
        <taxon>ecological metagenomes</taxon>
    </lineage>
</organism>
<dbReference type="Pfam" id="PF01612">
    <property type="entry name" value="DNA_pol_A_exo1"/>
    <property type="match status" value="1"/>
</dbReference>
<dbReference type="InterPro" id="IPR012337">
    <property type="entry name" value="RNaseH-like_sf"/>
</dbReference>
<dbReference type="InterPro" id="IPR002121">
    <property type="entry name" value="HRDC_dom"/>
</dbReference>
<dbReference type="InterPro" id="IPR041605">
    <property type="entry name" value="Exo_C"/>
</dbReference>
<dbReference type="GO" id="GO:0000166">
    <property type="term" value="F:nucleotide binding"/>
    <property type="evidence" value="ECO:0007669"/>
    <property type="project" value="InterPro"/>
</dbReference>
<dbReference type="InterPro" id="IPR010997">
    <property type="entry name" value="HRDC-like_sf"/>
</dbReference>
<dbReference type="Pfam" id="PF18305">
    <property type="entry name" value="DNA_pol_A_exoN"/>
    <property type="match status" value="1"/>
</dbReference>
<dbReference type="GO" id="GO:0003676">
    <property type="term" value="F:nucleic acid binding"/>
    <property type="evidence" value="ECO:0007669"/>
    <property type="project" value="InterPro"/>
</dbReference>
<dbReference type="PANTHER" id="PTHR47649:SF1">
    <property type="entry name" value="RIBONUCLEASE D"/>
    <property type="match status" value="1"/>
</dbReference>
<dbReference type="GO" id="GO:0008408">
    <property type="term" value="F:3'-5' exonuclease activity"/>
    <property type="evidence" value="ECO:0007669"/>
    <property type="project" value="InterPro"/>
</dbReference>